<dbReference type="RefSeq" id="WP_207220480.1">
    <property type="nucleotide sequence ID" value="NZ_SHLI01000001.1"/>
</dbReference>
<dbReference type="PROSITE" id="PS50887">
    <property type="entry name" value="GGDEF"/>
    <property type="match status" value="1"/>
</dbReference>
<dbReference type="GO" id="GO:0043709">
    <property type="term" value="P:cell adhesion involved in single-species biofilm formation"/>
    <property type="evidence" value="ECO:0007669"/>
    <property type="project" value="TreeGrafter"/>
</dbReference>
<dbReference type="PANTHER" id="PTHR45138:SF9">
    <property type="entry name" value="DIGUANYLATE CYCLASE DGCM-RELATED"/>
    <property type="match status" value="1"/>
</dbReference>
<dbReference type="InterPro" id="IPR000160">
    <property type="entry name" value="GGDEF_dom"/>
</dbReference>
<keyword evidence="5" id="KW-1185">Reference proteome</keyword>
<evidence type="ECO:0000313" key="4">
    <source>
        <dbReference type="EMBL" id="RZU98322.1"/>
    </source>
</evidence>
<dbReference type="SUPFAM" id="SSF55073">
    <property type="entry name" value="Nucleotide cyclase"/>
    <property type="match status" value="1"/>
</dbReference>
<comment type="catalytic activity">
    <reaction evidence="2">
        <text>2 GTP = 3',3'-c-di-GMP + 2 diphosphate</text>
        <dbReference type="Rhea" id="RHEA:24898"/>
        <dbReference type="ChEBI" id="CHEBI:33019"/>
        <dbReference type="ChEBI" id="CHEBI:37565"/>
        <dbReference type="ChEBI" id="CHEBI:58805"/>
        <dbReference type="EC" id="2.7.7.65"/>
    </reaction>
</comment>
<dbReference type="GO" id="GO:0052621">
    <property type="term" value="F:diguanylate cyclase activity"/>
    <property type="evidence" value="ECO:0007669"/>
    <property type="project" value="UniProtKB-EC"/>
</dbReference>
<evidence type="ECO:0000256" key="1">
    <source>
        <dbReference type="ARBA" id="ARBA00012528"/>
    </source>
</evidence>
<evidence type="ECO:0000256" key="2">
    <source>
        <dbReference type="ARBA" id="ARBA00034247"/>
    </source>
</evidence>
<evidence type="ECO:0000313" key="5">
    <source>
        <dbReference type="Proteomes" id="UP000292298"/>
    </source>
</evidence>
<dbReference type="NCBIfam" id="TIGR00254">
    <property type="entry name" value="GGDEF"/>
    <property type="match status" value="1"/>
</dbReference>
<dbReference type="Pfam" id="PF00990">
    <property type="entry name" value="GGDEF"/>
    <property type="match status" value="1"/>
</dbReference>
<dbReference type="EMBL" id="SHLI01000001">
    <property type="protein sequence ID" value="RZU98322.1"/>
    <property type="molecule type" value="Genomic_DNA"/>
</dbReference>
<dbReference type="AlphaFoldDB" id="A0A4Q8CZD1"/>
<dbReference type="InterPro" id="IPR050469">
    <property type="entry name" value="Diguanylate_Cyclase"/>
</dbReference>
<dbReference type="Gene3D" id="3.30.450.40">
    <property type="match status" value="1"/>
</dbReference>
<dbReference type="GO" id="GO:1902201">
    <property type="term" value="P:negative regulation of bacterial-type flagellum-dependent cell motility"/>
    <property type="evidence" value="ECO:0007669"/>
    <property type="project" value="TreeGrafter"/>
</dbReference>
<dbReference type="InterPro" id="IPR043128">
    <property type="entry name" value="Rev_trsase/Diguanyl_cyclase"/>
</dbReference>
<dbReference type="Gene3D" id="3.30.70.270">
    <property type="match status" value="1"/>
</dbReference>
<feature type="domain" description="GGDEF" evidence="3">
    <location>
        <begin position="197"/>
        <end position="320"/>
    </location>
</feature>
<protein>
    <recommendedName>
        <fullName evidence="1">diguanylate cyclase</fullName>
        <ecNumber evidence="1">2.7.7.65</ecNumber>
    </recommendedName>
</protein>
<proteinExistence type="predicted"/>
<sequence>MNPLVQPFEDFESASRAVLAYLHEQIGMGLWMMTRTEGDDWIILQTDDRFYALDEGSVLRWSDSYCSRMVNNEAPRFAPDAMGFSAYATAPINQTVQIGAYVGVPIQREDGTLFGTLCGISPDTQDEAITRQEPTVTLLARLLGTVLDRDLKAIDDQRRHERAQTEAHTDYLTGLNNRRGWESAVAQEELRTAHYGEPVGVLVIDLDGLKPVNDEQGHEAGDALIRGAAGALREAVRPNDVVARLGGDEFGVLAFNCNPNCIEGVVERVRAALEASEVSASIGSAIHYPARRFNQTVGEADGRMYADKFSRRDRTRNVAPG</sequence>
<gene>
    <name evidence="4" type="ORF">EV698_0566</name>
</gene>
<name>A0A4Q8CZD1_9GAMM</name>
<comment type="caution">
    <text evidence="4">The sequence shown here is derived from an EMBL/GenBank/DDBJ whole genome shotgun (WGS) entry which is preliminary data.</text>
</comment>
<dbReference type="InterPro" id="IPR029787">
    <property type="entry name" value="Nucleotide_cyclase"/>
</dbReference>
<reference evidence="4 5" key="1">
    <citation type="submission" date="2019-02" db="EMBL/GenBank/DDBJ databases">
        <title>Genomic Encyclopedia of Type Strains, Phase IV (KMG-IV): sequencing the most valuable type-strain genomes for metagenomic binning, comparative biology and taxonomic classification.</title>
        <authorList>
            <person name="Goeker M."/>
        </authorList>
    </citation>
    <scope>NUCLEOTIDE SEQUENCE [LARGE SCALE GENOMIC DNA]</scope>
    <source>
        <strain evidence="4 5">DSM 21056</strain>
    </source>
</reference>
<dbReference type="SMART" id="SM00267">
    <property type="entry name" value="GGDEF"/>
    <property type="match status" value="1"/>
</dbReference>
<dbReference type="SUPFAM" id="SSF55781">
    <property type="entry name" value="GAF domain-like"/>
    <property type="match status" value="1"/>
</dbReference>
<dbReference type="InterPro" id="IPR029016">
    <property type="entry name" value="GAF-like_dom_sf"/>
</dbReference>
<organism evidence="4 5">
    <name type="scientific">Spiribacter vilamensis</name>
    <dbReference type="NCBI Taxonomy" id="531306"/>
    <lineage>
        <taxon>Bacteria</taxon>
        <taxon>Pseudomonadati</taxon>
        <taxon>Pseudomonadota</taxon>
        <taxon>Gammaproteobacteria</taxon>
        <taxon>Chromatiales</taxon>
        <taxon>Ectothiorhodospiraceae</taxon>
        <taxon>Spiribacter</taxon>
    </lineage>
</organism>
<dbReference type="Pfam" id="PF01590">
    <property type="entry name" value="GAF"/>
    <property type="match status" value="1"/>
</dbReference>
<dbReference type="InterPro" id="IPR003018">
    <property type="entry name" value="GAF"/>
</dbReference>
<dbReference type="EC" id="2.7.7.65" evidence="1"/>
<dbReference type="SMART" id="SM00065">
    <property type="entry name" value="GAF"/>
    <property type="match status" value="1"/>
</dbReference>
<dbReference type="CDD" id="cd01949">
    <property type="entry name" value="GGDEF"/>
    <property type="match status" value="1"/>
</dbReference>
<dbReference type="Proteomes" id="UP000292298">
    <property type="component" value="Unassembled WGS sequence"/>
</dbReference>
<accession>A0A4Q8CZD1</accession>
<dbReference type="PANTHER" id="PTHR45138">
    <property type="entry name" value="REGULATORY COMPONENTS OF SENSORY TRANSDUCTION SYSTEM"/>
    <property type="match status" value="1"/>
</dbReference>
<evidence type="ECO:0000259" key="3">
    <source>
        <dbReference type="PROSITE" id="PS50887"/>
    </source>
</evidence>
<dbReference type="GO" id="GO:0005886">
    <property type="term" value="C:plasma membrane"/>
    <property type="evidence" value="ECO:0007669"/>
    <property type="project" value="TreeGrafter"/>
</dbReference>